<dbReference type="Gene3D" id="3.30.565.10">
    <property type="entry name" value="Histidine kinase-like ATPase, C-terminal domain"/>
    <property type="match status" value="1"/>
</dbReference>
<dbReference type="Gene3D" id="1.20.140.20">
    <property type="entry name" value="Alpha-ketoacid/pyruvate dehydrogenase kinase, N-terminal domain"/>
    <property type="match status" value="1"/>
</dbReference>
<evidence type="ECO:0000259" key="11">
    <source>
        <dbReference type="SMART" id="SM00387"/>
    </source>
</evidence>
<comment type="subcellular location">
    <subcellularLocation>
        <location evidence="1 10">Mitochondrion matrix</location>
    </subcellularLocation>
</comment>
<dbReference type="Pfam" id="PF02518">
    <property type="entry name" value="HATPase_c"/>
    <property type="match status" value="1"/>
</dbReference>
<dbReference type="EC" id="2.7.11.-" evidence="10"/>
<dbReference type="InterPro" id="IPR003594">
    <property type="entry name" value="HATPase_dom"/>
</dbReference>
<evidence type="ECO:0000256" key="7">
    <source>
        <dbReference type="ARBA" id="ARBA00022840"/>
    </source>
</evidence>
<evidence type="ECO:0000256" key="4">
    <source>
        <dbReference type="ARBA" id="ARBA00022679"/>
    </source>
</evidence>
<name>A0ABQ7S666_9ACAR</name>
<dbReference type="EMBL" id="JAIFTH010000828">
    <property type="protein sequence ID" value="KAG9508910.1"/>
    <property type="molecule type" value="Genomic_DNA"/>
</dbReference>
<feature type="domain" description="Histidine kinase/HSP90-like ATPase" evidence="11">
    <location>
        <begin position="357"/>
        <end position="578"/>
    </location>
</feature>
<accession>A0ABQ7S666</accession>
<organism evidence="12 13">
    <name type="scientific">Fragariocoptes setiger</name>
    <dbReference type="NCBI Taxonomy" id="1670756"/>
    <lineage>
        <taxon>Eukaryota</taxon>
        <taxon>Metazoa</taxon>
        <taxon>Ecdysozoa</taxon>
        <taxon>Arthropoda</taxon>
        <taxon>Chelicerata</taxon>
        <taxon>Arachnida</taxon>
        <taxon>Acari</taxon>
        <taxon>Acariformes</taxon>
        <taxon>Trombidiformes</taxon>
        <taxon>Prostigmata</taxon>
        <taxon>Eupodina</taxon>
        <taxon>Eriophyoidea</taxon>
        <taxon>Phytoptidae</taxon>
        <taxon>Fragariocoptes</taxon>
    </lineage>
</organism>
<dbReference type="SUPFAM" id="SSF55874">
    <property type="entry name" value="ATPase domain of HSP90 chaperone/DNA topoisomerase II/histidine kinase"/>
    <property type="match status" value="2"/>
</dbReference>
<dbReference type="GO" id="GO:0016301">
    <property type="term" value="F:kinase activity"/>
    <property type="evidence" value="ECO:0007669"/>
    <property type="project" value="UniProtKB-KW"/>
</dbReference>
<dbReference type="PANTHER" id="PTHR11947">
    <property type="entry name" value="PYRUVATE DEHYDROGENASE KINASE"/>
    <property type="match status" value="1"/>
</dbReference>
<gene>
    <name evidence="12" type="primary">BCKDK</name>
    <name evidence="12" type="ORF">GZH46_02584</name>
</gene>
<evidence type="ECO:0000256" key="9">
    <source>
        <dbReference type="ARBA" id="ARBA00023128"/>
    </source>
</evidence>
<keyword evidence="7 10" id="KW-0067">ATP-binding</keyword>
<keyword evidence="3" id="KW-0597">Phosphoprotein</keyword>
<dbReference type="InterPro" id="IPR018955">
    <property type="entry name" value="BCDHK/PDK_N"/>
</dbReference>
<dbReference type="InterPro" id="IPR036784">
    <property type="entry name" value="AK/P_DHK_N_sf"/>
</dbReference>
<dbReference type="InterPro" id="IPR036890">
    <property type="entry name" value="HATPase_C_sf"/>
</dbReference>
<keyword evidence="13" id="KW-1185">Reference proteome</keyword>
<sequence length="586" mass="66270">MLTKSITKMAMSGHHPVPAVNLMMFPNMTTQRTLYHQVRNNKSSGNRKTVTAVRPALISTHSQLVPERDKFQSEEHSFMESMEAQILHMNQNNKRFDTQCNKTNSNNNFGVNNSRQHMGSSSGSVLPQIDHKQQEQYNTSGHTRLNQAVQWYSNQAAIEAAARKPVCRLAPDAILYGGNDSMKMAQYLHKELPIRIAHRIVDFRCLPFIVGCDSKISYVHDLYIRAFHLLSSFPQITDKESRKAYARMLRQLLDDHKDVVSLLAEGFRACRRYIENETIRCFLDRTLASRLGIRLLAEHYLGQEVERPNHVGIINKRMQPKLLIEKWCLFAQRLCETNYGRSPVFKIQGHTNASFPYFEIPLNYIIPELLKNAARATVEFYPDSEQLPDVTITIAHNERDFIIKVSDFGGGIAHDHVEQVFKYHFSTSDQRKHHDLNAPTTQSTATTQQVPLNTTNEITNIATSVSRANSTHTEGSSYDEQMPMRVCMTAQQQSGSKSYFAIGSGGSVTTKSSQQSDGSTDARLFDSIMKDPIAGDMHGFGFGLPISRAYAQYLGGDLQISSMQGIGTDVYLRLMHLTSKHENFVI</sequence>
<evidence type="ECO:0000256" key="10">
    <source>
        <dbReference type="RuleBase" id="RU366032"/>
    </source>
</evidence>
<evidence type="ECO:0000256" key="5">
    <source>
        <dbReference type="ARBA" id="ARBA00022741"/>
    </source>
</evidence>
<evidence type="ECO:0000256" key="3">
    <source>
        <dbReference type="ARBA" id="ARBA00022553"/>
    </source>
</evidence>
<evidence type="ECO:0000256" key="1">
    <source>
        <dbReference type="ARBA" id="ARBA00004305"/>
    </source>
</evidence>
<keyword evidence="5 10" id="KW-0547">Nucleotide-binding</keyword>
<reference evidence="12 13" key="1">
    <citation type="submission" date="2020-10" db="EMBL/GenBank/DDBJ databases">
        <authorList>
            <person name="Klimov P.B."/>
            <person name="Dyachkov S.M."/>
            <person name="Chetverikov P.E."/>
        </authorList>
    </citation>
    <scope>NUCLEOTIDE SEQUENCE [LARGE SCALE GENOMIC DNA]</scope>
    <source>
        <strain evidence="12">BMOC 18-1129-001#AD2665</strain>
        <tissue evidence="12">Entire mites</tissue>
    </source>
</reference>
<proteinExistence type="inferred from homology"/>
<evidence type="ECO:0000313" key="12">
    <source>
        <dbReference type="EMBL" id="KAG9508910.1"/>
    </source>
</evidence>
<protein>
    <recommendedName>
        <fullName evidence="10">Protein-serine/threonine kinase</fullName>
        <ecNumber evidence="10">2.7.11.-</ecNumber>
    </recommendedName>
</protein>
<evidence type="ECO:0000256" key="2">
    <source>
        <dbReference type="ARBA" id="ARBA00006155"/>
    </source>
</evidence>
<comment type="similarity">
    <text evidence="2 10">Belongs to the PDK/BCKDK protein kinase family.</text>
</comment>
<dbReference type="SUPFAM" id="SSF69012">
    <property type="entry name" value="alpha-ketoacid dehydrogenase kinase, N-terminal domain"/>
    <property type="match status" value="1"/>
</dbReference>
<dbReference type="InterPro" id="IPR039028">
    <property type="entry name" value="BCKD/PDK"/>
</dbReference>
<comment type="caution">
    <text evidence="12">The sequence shown here is derived from an EMBL/GenBank/DDBJ whole genome shotgun (WGS) entry which is preliminary data.</text>
</comment>
<dbReference type="PRINTS" id="PR00344">
    <property type="entry name" value="BCTRLSENSOR"/>
</dbReference>
<keyword evidence="8" id="KW-0809">Transit peptide</keyword>
<dbReference type="PANTHER" id="PTHR11947:SF20">
    <property type="entry name" value="[3-METHYL-2-OXOBUTANOATE DEHYDROGENASE [LIPOAMIDE]] KINASE, MITOCHONDRIAL"/>
    <property type="match status" value="1"/>
</dbReference>
<keyword evidence="4 10" id="KW-0808">Transferase</keyword>
<evidence type="ECO:0000256" key="6">
    <source>
        <dbReference type="ARBA" id="ARBA00022777"/>
    </source>
</evidence>
<evidence type="ECO:0000256" key="8">
    <source>
        <dbReference type="ARBA" id="ARBA00022946"/>
    </source>
</evidence>
<keyword evidence="6 10" id="KW-0418">Kinase</keyword>
<dbReference type="Proteomes" id="UP000825002">
    <property type="component" value="Unassembled WGS sequence"/>
</dbReference>
<dbReference type="InterPro" id="IPR004358">
    <property type="entry name" value="Sig_transdc_His_kin-like_C"/>
</dbReference>
<dbReference type="SMART" id="SM00387">
    <property type="entry name" value="HATPase_c"/>
    <property type="match status" value="1"/>
</dbReference>
<evidence type="ECO:0000313" key="13">
    <source>
        <dbReference type="Proteomes" id="UP000825002"/>
    </source>
</evidence>
<keyword evidence="9 10" id="KW-0496">Mitochondrion</keyword>
<dbReference type="Pfam" id="PF10436">
    <property type="entry name" value="BCDHK_Adom3"/>
    <property type="match status" value="1"/>
</dbReference>